<dbReference type="SUPFAM" id="SSF51366">
    <property type="entry name" value="Ribulose-phoshate binding barrel"/>
    <property type="match status" value="1"/>
</dbReference>
<gene>
    <name evidence="3" type="ORF">COV87_04165</name>
</gene>
<dbReference type="Pfam" id="PF00215">
    <property type="entry name" value="OMPdecase"/>
    <property type="match status" value="1"/>
</dbReference>
<dbReference type="Proteomes" id="UP000229497">
    <property type="component" value="Unassembled WGS sequence"/>
</dbReference>
<dbReference type="InterPro" id="IPR013785">
    <property type="entry name" value="Aldolase_TIM"/>
</dbReference>
<proteinExistence type="predicted"/>
<feature type="domain" description="Orotidine 5'-phosphate decarboxylase" evidence="2">
    <location>
        <begin position="5"/>
        <end position="200"/>
    </location>
</feature>
<name>A0A2H0KJ85_9BACT</name>
<dbReference type="GO" id="GO:0019854">
    <property type="term" value="P:L-ascorbic acid catabolic process"/>
    <property type="evidence" value="ECO:0007669"/>
    <property type="project" value="TreeGrafter"/>
</dbReference>
<comment type="caution">
    <text evidence="3">The sequence shown here is derived from an EMBL/GenBank/DDBJ whole genome shotgun (WGS) entry which is preliminary data.</text>
</comment>
<evidence type="ECO:0000313" key="3">
    <source>
        <dbReference type="EMBL" id="PIQ71309.1"/>
    </source>
</evidence>
<dbReference type="SMART" id="SM00934">
    <property type="entry name" value="OMPdecase"/>
    <property type="match status" value="1"/>
</dbReference>
<dbReference type="InterPro" id="IPR001754">
    <property type="entry name" value="OMPdeCOase_dom"/>
</dbReference>
<reference evidence="3 4" key="1">
    <citation type="submission" date="2017-09" db="EMBL/GenBank/DDBJ databases">
        <title>Depth-based differentiation of microbial function through sediment-hosted aquifers and enrichment of novel symbionts in the deep terrestrial subsurface.</title>
        <authorList>
            <person name="Probst A.J."/>
            <person name="Ladd B."/>
            <person name="Jarett J.K."/>
            <person name="Geller-Mcgrath D.E."/>
            <person name="Sieber C.M."/>
            <person name="Emerson J.B."/>
            <person name="Anantharaman K."/>
            <person name="Thomas B.C."/>
            <person name="Malmstrom R."/>
            <person name="Stieglmeier M."/>
            <person name="Klingl A."/>
            <person name="Woyke T."/>
            <person name="Ryan C.M."/>
            <person name="Banfield J.F."/>
        </authorList>
    </citation>
    <scope>NUCLEOTIDE SEQUENCE [LARGE SCALE GENOMIC DNA]</scope>
    <source>
        <strain evidence="3">CG11_big_fil_rev_8_21_14_0_20_37_16</strain>
    </source>
</reference>
<dbReference type="GO" id="GO:0033982">
    <property type="term" value="F:3-dehydro-L-gulonate-6-phosphate decarboxylase activity"/>
    <property type="evidence" value="ECO:0007669"/>
    <property type="project" value="TreeGrafter"/>
</dbReference>
<sequence length="219" mass="24441">MRQSKIQIAFNTTFNDFLSVINYIPRGDHIIIEAGTPLIKREGIQVVGAIKRYWSGEICADMKVIDGAYDEVLMTVEEGATSITAMGTTSTETLKLFVNTCKQNKIISIIDMMNNINPLRTIWKSGVVPDAVFIHRGRDEESAFGKIIQYKDIAKIKGKYDIKMGAAGGIDKKELQSAIFNNSDIVVINIVPPDKAWKGIVFNSEFKKTLDEFLKFVGN</sequence>
<evidence type="ECO:0000259" key="2">
    <source>
        <dbReference type="SMART" id="SM00934"/>
    </source>
</evidence>
<evidence type="ECO:0000313" key="4">
    <source>
        <dbReference type="Proteomes" id="UP000229497"/>
    </source>
</evidence>
<dbReference type="Gene3D" id="3.20.20.70">
    <property type="entry name" value="Aldolase class I"/>
    <property type="match status" value="1"/>
</dbReference>
<organism evidence="3 4">
    <name type="scientific">Candidatus Roizmanbacteria bacterium CG11_big_fil_rev_8_21_14_0_20_37_16</name>
    <dbReference type="NCBI Taxonomy" id="1974857"/>
    <lineage>
        <taxon>Bacteria</taxon>
        <taxon>Candidatus Roizmaniibacteriota</taxon>
    </lineage>
</organism>
<protein>
    <recommendedName>
        <fullName evidence="2">Orotidine 5'-phosphate decarboxylase domain-containing protein</fullName>
    </recommendedName>
</protein>
<keyword evidence="1" id="KW-0456">Lyase</keyword>
<accession>A0A2H0KJ85</accession>
<dbReference type="GO" id="GO:0006207">
    <property type="term" value="P:'de novo' pyrimidine nucleobase biosynthetic process"/>
    <property type="evidence" value="ECO:0007669"/>
    <property type="project" value="InterPro"/>
</dbReference>
<dbReference type="InterPro" id="IPR011060">
    <property type="entry name" value="RibuloseP-bd_barrel"/>
</dbReference>
<dbReference type="PANTHER" id="PTHR35039:SF3">
    <property type="entry name" value="3-KETO-L-GULONATE-6-PHOSPHATE DECARBOXYLASE SGBH-RELATED"/>
    <property type="match status" value="1"/>
</dbReference>
<evidence type="ECO:0000256" key="1">
    <source>
        <dbReference type="ARBA" id="ARBA00023239"/>
    </source>
</evidence>
<dbReference type="AlphaFoldDB" id="A0A2H0KJ85"/>
<dbReference type="PANTHER" id="PTHR35039">
    <property type="entry name" value="3-KETO-L-GULONATE-6-PHOSPHATE DECARBOXYLASE SGBH-RELATED"/>
    <property type="match status" value="1"/>
</dbReference>
<dbReference type="EMBL" id="PCVK01000118">
    <property type="protein sequence ID" value="PIQ71309.1"/>
    <property type="molecule type" value="Genomic_DNA"/>
</dbReference>
<dbReference type="GO" id="GO:0004590">
    <property type="term" value="F:orotidine-5'-phosphate decarboxylase activity"/>
    <property type="evidence" value="ECO:0007669"/>
    <property type="project" value="InterPro"/>
</dbReference>